<proteinExistence type="predicted"/>
<feature type="region of interest" description="Disordered" evidence="1">
    <location>
        <begin position="363"/>
        <end position="396"/>
    </location>
</feature>
<keyword evidence="2" id="KW-1133">Transmembrane helix</keyword>
<evidence type="ECO:0000313" key="4">
    <source>
        <dbReference type="Proteomes" id="UP000027997"/>
    </source>
</evidence>
<evidence type="ECO:0000256" key="2">
    <source>
        <dbReference type="SAM" id="Phobius"/>
    </source>
</evidence>
<evidence type="ECO:0000313" key="3">
    <source>
        <dbReference type="EMBL" id="KEI73100.1"/>
    </source>
</evidence>
<accession>A0A081KG24</accession>
<organism evidence="3 4">
    <name type="scientific">Endozoicomonas elysicola</name>
    <dbReference type="NCBI Taxonomy" id="305900"/>
    <lineage>
        <taxon>Bacteria</taxon>
        <taxon>Pseudomonadati</taxon>
        <taxon>Pseudomonadota</taxon>
        <taxon>Gammaproteobacteria</taxon>
        <taxon>Oceanospirillales</taxon>
        <taxon>Endozoicomonadaceae</taxon>
        <taxon>Endozoicomonas</taxon>
    </lineage>
</organism>
<keyword evidence="4" id="KW-1185">Reference proteome</keyword>
<sequence>MNVNNSETSIIHNFRQSHPIISAPVEVIKQPLLFIHQTARIGFFLGYKVVAASTALVGALLGAIYGTGIVVSNLFKTSVENKFNLRPIYDYAISLSKTFSENALIPKLAAGIAGGGAVTALALPVFISPYFWGALACAVPLSMIDTAFNGKPKNIRQVFDGVWKYSDPYTYFNTPADDHEEIEEIREYFFPDRCSSNKQDKTKKREPFKLNSSESKATKPEHTEKPTLNLTSELNLRPQPAPTNCTVMPSQQINNAEQLKHPPVHNSFQAGVVPLRIELPRYQPESEVDRFCTLKQESSPKDAVVLCSDTGHEYIFSYKWLAKMARRLNRKKAPLFNPRTRQPYDWNQVFRVPANTIRQWLKEEKKSQNSACKPPESLSGGKRPPSTGFSNQRSGG</sequence>
<feature type="compositionally biased region" description="Basic and acidic residues" evidence="1">
    <location>
        <begin position="216"/>
        <end position="225"/>
    </location>
</feature>
<dbReference type="RefSeq" id="WP_020582289.1">
    <property type="nucleotide sequence ID" value="NZ_JOJP01000001.1"/>
</dbReference>
<dbReference type="Proteomes" id="UP000027997">
    <property type="component" value="Unassembled WGS sequence"/>
</dbReference>
<feature type="transmembrane region" description="Helical" evidence="2">
    <location>
        <begin position="50"/>
        <end position="75"/>
    </location>
</feature>
<comment type="caution">
    <text evidence="3">The sequence shown here is derived from an EMBL/GenBank/DDBJ whole genome shotgun (WGS) entry which is preliminary data.</text>
</comment>
<keyword evidence="2" id="KW-0812">Transmembrane</keyword>
<gene>
    <name evidence="3" type="ORF">GV64_22425</name>
</gene>
<feature type="region of interest" description="Disordered" evidence="1">
    <location>
        <begin position="196"/>
        <end position="229"/>
    </location>
</feature>
<reference evidence="3 4" key="1">
    <citation type="submission" date="2014-06" db="EMBL/GenBank/DDBJ databases">
        <title>Whole Genome Sequences of Three Symbiotic Endozoicomonas Bacteria.</title>
        <authorList>
            <person name="Neave M.J."/>
            <person name="Apprill A."/>
            <person name="Voolstra C.R."/>
        </authorList>
    </citation>
    <scope>NUCLEOTIDE SEQUENCE [LARGE SCALE GENOMIC DNA]</scope>
    <source>
        <strain evidence="3 4">DSM 22380</strain>
    </source>
</reference>
<feature type="transmembrane region" description="Helical" evidence="2">
    <location>
        <begin position="104"/>
        <end position="123"/>
    </location>
</feature>
<dbReference type="AlphaFoldDB" id="A0A081KG24"/>
<keyword evidence="2" id="KW-0472">Membrane</keyword>
<protein>
    <submittedName>
        <fullName evidence="3">Uncharacterized protein</fullName>
    </submittedName>
</protein>
<dbReference type="EMBL" id="JOJP01000001">
    <property type="protein sequence ID" value="KEI73100.1"/>
    <property type="molecule type" value="Genomic_DNA"/>
</dbReference>
<name>A0A081KG24_9GAMM</name>
<feature type="compositionally biased region" description="Basic and acidic residues" evidence="1">
    <location>
        <begin position="198"/>
        <end position="208"/>
    </location>
</feature>
<feature type="compositionally biased region" description="Polar residues" evidence="1">
    <location>
        <begin position="387"/>
        <end position="396"/>
    </location>
</feature>
<evidence type="ECO:0000256" key="1">
    <source>
        <dbReference type="SAM" id="MobiDB-lite"/>
    </source>
</evidence>